<dbReference type="OrthoDB" id="2217146at2"/>
<dbReference type="GO" id="GO:0003677">
    <property type="term" value="F:DNA binding"/>
    <property type="evidence" value="ECO:0007669"/>
    <property type="project" value="InterPro"/>
</dbReference>
<proteinExistence type="predicted"/>
<dbReference type="InterPro" id="IPR013762">
    <property type="entry name" value="Integrase-like_cat_sf"/>
</dbReference>
<dbReference type="AlphaFoldDB" id="A0A139PHR6"/>
<dbReference type="Gene3D" id="1.10.443.10">
    <property type="entry name" value="Intergrase catalytic core"/>
    <property type="match status" value="1"/>
</dbReference>
<dbReference type="Proteomes" id="UP000070053">
    <property type="component" value="Unassembled WGS sequence"/>
</dbReference>
<gene>
    <name evidence="3" type="ORF">SORDD21_01764</name>
</gene>
<name>A0A139PHR6_STROR</name>
<organism evidence="3 4">
    <name type="scientific">Streptococcus oralis</name>
    <dbReference type="NCBI Taxonomy" id="1303"/>
    <lineage>
        <taxon>Bacteria</taxon>
        <taxon>Bacillati</taxon>
        <taxon>Bacillota</taxon>
        <taxon>Bacilli</taxon>
        <taxon>Lactobacillales</taxon>
        <taxon>Streptococcaceae</taxon>
        <taxon>Streptococcus</taxon>
    </lineage>
</organism>
<dbReference type="GO" id="GO:0015074">
    <property type="term" value="P:DNA integration"/>
    <property type="evidence" value="ECO:0007669"/>
    <property type="project" value="InterPro"/>
</dbReference>
<dbReference type="PATRIC" id="fig|1303.81.peg.2159"/>
<protein>
    <recommendedName>
        <fullName evidence="5">Integrase</fullName>
    </recommendedName>
</protein>
<feature type="compositionally biased region" description="Basic residues" evidence="2">
    <location>
        <begin position="1"/>
        <end position="13"/>
    </location>
</feature>
<dbReference type="InterPro" id="IPR011010">
    <property type="entry name" value="DNA_brk_join_enz"/>
</dbReference>
<dbReference type="EMBL" id="LQZP01000427">
    <property type="protein sequence ID" value="KXT89360.1"/>
    <property type="molecule type" value="Genomic_DNA"/>
</dbReference>
<evidence type="ECO:0000256" key="2">
    <source>
        <dbReference type="SAM" id="MobiDB-lite"/>
    </source>
</evidence>
<accession>A0A139PHR6</accession>
<sequence length="332" mass="38813">MAKSRKEKRLARKQRAEEQTRSLQTSNEARFEKVYELGRQIIDKKWSDGQGLSRHQAKKEGDVYRYITSRKAYRDALANWRRFSQFVAQKSVGDDLDDLEAILKYADRYIQSCVDKDLSAWTLTTYKAHLGKVFDLPTTAFIPTKPRRRADAKRSRVDVESDKHISQEKKDFFEMVGGATGLRKSELQSIKGSALETERDVDGFYYFRVQGKGGKWRRSPLVARNEEEERLIVSLFRQNEDFYVFNNRINEVQTYAVPKKLDEHSARAEYAKRVYLMNERDVTVLPKSQKTFLRKDLRGHVLDKMAELAASKALGHERVDEFRKSYAYKLVK</sequence>
<keyword evidence="1" id="KW-0233">DNA recombination</keyword>
<dbReference type="SUPFAM" id="SSF56349">
    <property type="entry name" value="DNA breaking-rejoining enzymes"/>
    <property type="match status" value="1"/>
</dbReference>
<dbReference type="GO" id="GO:0006310">
    <property type="term" value="P:DNA recombination"/>
    <property type="evidence" value="ECO:0007669"/>
    <property type="project" value="UniProtKB-KW"/>
</dbReference>
<evidence type="ECO:0000313" key="3">
    <source>
        <dbReference type="EMBL" id="KXT89360.1"/>
    </source>
</evidence>
<comment type="caution">
    <text evidence="3">The sequence shown here is derived from an EMBL/GenBank/DDBJ whole genome shotgun (WGS) entry which is preliminary data.</text>
</comment>
<evidence type="ECO:0000313" key="4">
    <source>
        <dbReference type="Proteomes" id="UP000070053"/>
    </source>
</evidence>
<evidence type="ECO:0008006" key="5">
    <source>
        <dbReference type="Google" id="ProtNLM"/>
    </source>
</evidence>
<feature type="region of interest" description="Disordered" evidence="2">
    <location>
        <begin position="1"/>
        <end position="26"/>
    </location>
</feature>
<evidence type="ECO:0000256" key="1">
    <source>
        <dbReference type="ARBA" id="ARBA00023172"/>
    </source>
</evidence>
<reference evidence="3 4" key="1">
    <citation type="submission" date="2016-01" db="EMBL/GenBank/DDBJ databases">
        <title>Highly variable Streptococcus oralis are common among viridans streptococci isolated from primates.</title>
        <authorList>
            <person name="Denapaite D."/>
            <person name="Rieger M."/>
            <person name="Koendgen S."/>
            <person name="Brueckner R."/>
            <person name="Ochigava I."/>
            <person name="Kappeler P."/>
            <person name="Maetz-Rensing K."/>
            <person name="Leendertz F."/>
            <person name="Hakenbeck R."/>
        </authorList>
    </citation>
    <scope>NUCLEOTIDE SEQUENCE [LARGE SCALE GENOMIC DNA]</scope>
    <source>
        <strain evidence="3 4">DD21</strain>
    </source>
</reference>